<organism evidence="2 3">
    <name type="scientific">Roseateles oligotrophus</name>
    <dbReference type="NCBI Taxonomy" id="1769250"/>
    <lineage>
        <taxon>Bacteria</taxon>
        <taxon>Pseudomonadati</taxon>
        <taxon>Pseudomonadota</taxon>
        <taxon>Betaproteobacteria</taxon>
        <taxon>Burkholderiales</taxon>
        <taxon>Sphaerotilaceae</taxon>
        <taxon>Roseateles</taxon>
    </lineage>
</organism>
<evidence type="ECO:0000313" key="3">
    <source>
        <dbReference type="Proteomes" id="UP000562027"/>
    </source>
</evidence>
<evidence type="ECO:0000259" key="1">
    <source>
        <dbReference type="Pfam" id="PF07484"/>
    </source>
</evidence>
<dbReference type="Gene3D" id="3.90.1340.10">
    <property type="entry name" value="Phage tail collar domain"/>
    <property type="match status" value="1"/>
</dbReference>
<accession>A0A840L7X0</accession>
<dbReference type="EMBL" id="JACHLP010000001">
    <property type="protein sequence ID" value="MBB4842249.1"/>
    <property type="molecule type" value="Genomic_DNA"/>
</dbReference>
<dbReference type="Pfam" id="PF07484">
    <property type="entry name" value="Collar"/>
    <property type="match status" value="1"/>
</dbReference>
<reference evidence="2 3" key="1">
    <citation type="submission" date="2020-08" db="EMBL/GenBank/DDBJ databases">
        <title>Functional genomics of gut bacteria from endangered species of beetles.</title>
        <authorList>
            <person name="Carlos-Shanley C."/>
        </authorList>
    </citation>
    <scope>NUCLEOTIDE SEQUENCE [LARGE SCALE GENOMIC DNA]</scope>
    <source>
        <strain evidence="2 3">S00239</strain>
    </source>
</reference>
<protein>
    <submittedName>
        <fullName evidence="2">Microcystin-dependent protein</fullName>
    </submittedName>
</protein>
<proteinExistence type="predicted"/>
<keyword evidence="3" id="KW-1185">Reference proteome</keyword>
<dbReference type="RefSeq" id="WP_184296287.1">
    <property type="nucleotide sequence ID" value="NZ_JACHLP010000001.1"/>
</dbReference>
<gene>
    <name evidence="2" type="ORF">HNP55_000744</name>
</gene>
<evidence type="ECO:0000313" key="2">
    <source>
        <dbReference type="EMBL" id="MBB4842249.1"/>
    </source>
</evidence>
<sequence length="172" mass="17670">MANPFVGEIRIFGGNFAPAGWMFCDGRYLPIAEYEVLFNLIGTSYGGDGQQTFALPDLRGRLPMHQGQGPGTGSHTLGEMGGVEDVSLQLSQLPAHSHQLSASSTGAVATAGPAGVLAASSSAQYYGSGQLASDMAAGAITAQGGSQPHSNMAPFQTLSFIISLFGIYPSQA</sequence>
<comment type="caution">
    <text evidence="2">The sequence shown here is derived from an EMBL/GenBank/DDBJ whole genome shotgun (WGS) entry which is preliminary data.</text>
</comment>
<dbReference type="InterPro" id="IPR011083">
    <property type="entry name" value="Phage_tail_collar_dom"/>
</dbReference>
<feature type="domain" description="Phage tail collar" evidence="1">
    <location>
        <begin position="7"/>
        <end position="63"/>
    </location>
</feature>
<dbReference type="Proteomes" id="UP000562027">
    <property type="component" value="Unassembled WGS sequence"/>
</dbReference>
<dbReference type="AlphaFoldDB" id="A0A840L7X0"/>
<name>A0A840L7X0_9BURK</name>
<dbReference type="InterPro" id="IPR037053">
    <property type="entry name" value="Phage_tail_collar_dom_sf"/>
</dbReference>
<dbReference type="SUPFAM" id="SSF88874">
    <property type="entry name" value="Receptor-binding domain of short tail fibre protein gp12"/>
    <property type="match status" value="1"/>
</dbReference>